<feature type="transmembrane region" description="Helical" evidence="1">
    <location>
        <begin position="51"/>
        <end position="74"/>
    </location>
</feature>
<feature type="non-terminal residue" evidence="3">
    <location>
        <position position="118"/>
    </location>
</feature>
<name>A0A8J9VQ89_9NEOP</name>
<keyword evidence="1" id="KW-0812">Transmembrane</keyword>
<dbReference type="AlphaFoldDB" id="A0A8J9VQ89"/>
<dbReference type="Proteomes" id="UP000838878">
    <property type="component" value="Chromosome 9"/>
</dbReference>
<sequence length="118" mass="12844">MNIPFANRTSENSEIRRLTLNSADLHSLHAAAKEISMEAPLTLDNGDIHSVYYTITPLYLLLLGASALGIGFALRKYVRQRSSETTAECANGEIEQGNTNITLTGLSALFSNQSTNSR</sequence>
<evidence type="ECO:0000313" key="3">
    <source>
        <dbReference type="EMBL" id="CAH0731435.1"/>
    </source>
</evidence>
<keyword evidence="4" id="KW-1185">Reference proteome</keyword>
<dbReference type="EMBL" id="OV170229">
    <property type="protein sequence ID" value="CAH0731435.1"/>
    <property type="molecule type" value="Genomic_DNA"/>
</dbReference>
<gene>
    <name evidence="2" type="ORF">BINO364_LOCUS15145</name>
    <name evidence="3" type="ORF">BINO364_LOCUS16309</name>
</gene>
<organism evidence="3 4">
    <name type="scientific">Brenthis ino</name>
    <name type="common">lesser marbled fritillary</name>
    <dbReference type="NCBI Taxonomy" id="405034"/>
    <lineage>
        <taxon>Eukaryota</taxon>
        <taxon>Metazoa</taxon>
        <taxon>Ecdysozoa</taxon>
        <taxon>Arthropoda</taxon>
        <taxon>Hexapoda</taxon>
        <taxon>Insecta</taxon>
        <taxon>Pterygota</taxon>
        <taxon>Neoptera</taxon>
        <taxon>Endopterygota</taxon>
        <taxon>Lepidoptera</taxon>
        <taxon>Glossata</taxon>
        <taxon>Ditrysia</taxon>
        <taxon>Papilionoidea</taxon>
        <taxon>Nymphalidae</taxon>
        <taxon>Heliconiinae</taxon>
        <taxon>Argynnini</taxon>
        <taxon>Brenthis</taxon>
    </lineage>
</organism>
<evidence type="ECO:0000256" key="1">
    <source>
        <dbReference type="SAM" id="Phobius"/>
    </source>
</evidence>
<dbReference type="Proteomes" id="UP000838878">
    <property type="component" value="Chromosome 8"/>
</dbReference>
<dbReference type="OrthoDB" id="7290788at2759"/>
<reference evidence="3" key="1">
    <citation type="submission" date="2021-12" db="EMBL/GenBank/DDBJ databases">
        <authorList>
            <person name="Martin H S."/>
        </authorList>
    </citation>
    <scope>NUCLEOTIDE SEQUENCE</scope>
</reference>
<accession>A0A8J9VQ89</accession>
<keyword evidence="1" id="KW-1133">Transmembrane helix</keyword>
<keyword evidence="1" id="KW-0472">Membrane</keyword>
<proteinExistence type="predicted"/>
<protein>
    <submittedName>
        <fullName evidence="2 3">Uncharacterized protein</fullName>
    </submittedName>
</protein>
<dbReference type="EMBL" id="OV170228">
    <property type="protein sequence ID" value="CAH0730129.1"/>
    <property type="molecule type" value="Genomic_DNA"/>
</dbReference>
<evidence type="ECO:0000313" key="4">
    <source>
        <dbReference type="Proteomes" id="UP000838878"/>
    </source>
</evidence>
<evidence type="ECO:0000313" key="2">
    <source>
        <dbReference type="EMBL" id="CAH0730129.1"/>
    </source>
</evidence>